<dbReference type="Proteomes" id="UP000800200">
    <property type="component" value="Unassembled WGS sequence"/>
</dbReference>
<evidence type="ECO:0000313" key="3">
    <source>
        <dbReference type="Proteomes" id="UP000800200"/>
    </source>
</evidence>
<protein>
    <recommendedName>
        <fullName evidence="1">Retrovirus-related Pol polyprotein from transposon TNT 1-94-like beta-barrel domain-containing protein</fullName>
    </recommendedName>
</protein>
<gene>
    <name evidence="2" type="ORF">K469DRAFT_383484</name>
</gene>
<dbReference type="OrthoDB" id="3771398at2759"/>
<evidence type="ECO:0000313" key="2">
    <source>
        <dbReference type="EMBL" id="KAF2176907.1"/>
    </source>
</evidence>
<sequence>MTPRTLFAAMYGSSFSTTRSKTTYSLENSWILDSGVDIHVCNNDADFRTTKPAVPDEDVLIAGSSQIQIEAWGDVTIKVD</sequence>
<accession>A0A6A6DBU3</accession>
<name>A0A6A6DBU3_9PEZI</name>
<proteinExistence type="predicted"/>
<dbReference type="AlphaFoldDB" id="A0A6A6DBU3"/>
<organism evidence="2 3">
    <name type="scientific">Zopfia rhizophila CBS 207.26</name>
    <dbReference type="NCBI Taxonomy" id="1314779"/>
    <lineage>
        <taxon>Eukaryota</taxon>
        <taxon>Fungi</taxon>
        <taxon>Dikarya</taxon>
        <taxon>Ascomycota</taxon>
        <taxon>Pezizomycotina</taxon>
        <taxon>Dothideomycetes</taxon>
        <taxon>Dothideomycetes incertae sedis</taxon>
        <taxon>Zopfiaceae</taxon>
        <taxon>Zopfia</taxon>
    </lineage>
</organism>
<feature type="non-terminal residue" evidence="2">
    <location>
        <position position="80"/>
    </location>
</feature>
<dbReference type="Pfam" id="PF22936">
    <property type="entry name" value="Pol_BBD"/>
    <property type="match status" value="1"/>
</dbReference>
<reference evidence="2" key="1">
    <citation type="journal article" date="2020" name="Stud. Mycol.">
        <title>101 Dothideomycetes genomes: a test case for predicting lifestyles and emergence of pathogens.</title>
        <authorList>
            <person name="Haridas S."/>
            <person name="Albert R."/>
            <person name="Binder M."/>
            <person name="Bloem J."/>
            <person name="Labutti K."/>
            <person name="Salamov A."/>
            <person name="Andreopoulos B."/>
            <person name="Baker S."/>
            <person name="Barry K."/>
            <person name="Bills G."/>
            <person name="Bluhm B."/>
            <person name="Cannon C."/>
            <person name="Castanera R."/>
            <person name="Culley D."/>
            <person name="Daum C."/>
            <person name="Ezra D."/>
            <person name="Gonzalez J."/>
            <person name="Henrissat B."/>
            <person name="Kuo A."/>
            <person name="Liang C."/>
            <person name="Lipzen A."/>
            <person name="Lutzoni F."/>
            <person name="Magnuson J."/>
            <person name="Mondo S."/>
            <person name="Nolan M."/>
            <person name="Ohm R."/>
            <person name="Pangilinan J."/>
            <person name="Park H.-J."/>
            <person name="Ramirez L."/>
            <person name="Alfaro M."/>
            <person name="Sun H."/>
            <person name="Tritt A."/>
            <person name="Yoshinaga Y."/>
            <person name="Zwiers L.-H."/>
            <person name="Turgeon B."/>
            <person name="Goodwin S."/>
            <person name="Spatafora J."/>
            <person name="Crous P."/>
            <person name="Grigoriev I."/>
        </authorList>
    </citation>
    <scope>NUCLEOTIDE SEQUENCE</scope>
    <source>
        <strain evidence="2">CBS 207.26</strain>
    </source>
</reference>
<keyword evidence="3" id="KW-1185">Reference proteome</keyword>
<dbReference type="EMBL" id="ML994698">
    <property type="protein sequence ID" value="KAF2176907.1"/>
    <property type="molecule type" value="Genomic_DNA"/>
</dbReference>
<feature type="domain" description="Retrovirus-related Pol polyprotein from transposon TNT 1-94-like beta-barrel" evidence="1">
    <location>
        <begin position="30"/>
        <end position="79"/>
    </location>
</feature>
<dbReference type="InterPro" id="IPR054722">
    <property type="entry name" value="PolX-like_BBD"/>
</dbReference>
<evidence type="ECO:0000259" key="1">
    <source>
        <dbReference type="Pfam" id="PF22936"/>
    </source>
</evidence>